<reference evidence="2" key="1">
    <citation type="submission" date="2015-11" db="EMBL/GenBank/DDBJ databases">
        <authorList>
            <person name="Varghese N."/>
        </authorList>
    </citation>
    <scope>NUCLEOTIDE SEQUENCE [LARGE SCALE GENOMIC DNA]</scope>
    <source>
        <strain evidence="2">DSM 45899</strain>
    </source>
</reference>
<dbReference type="AlphaFoldDB" id="A0A0S4QZ01"/>
<dbReference type="EMBL" id="FAOZ01000049">
    <property type="protein sequence ID" value="CUU60881.1"/>
    <property type="molecule type" value="Genomic_DNA"/>
</dbReference>
<dbReference type="Proteomes" id="UP000198802">
    <property type="component" value="Unassembled WGS sequence"/>
</dbReference>
<gene>
    <name evidence="1" type="ORF">Ga0074812_14925</name>
</gene>
<name>A0A0S4QZ01_9ACTN</name>
<protein>
    <submittedName>
        <fullName evidence="1">Uncharacterized protein</fullName>
    </submittedName>
</protein>
<sequence>MAMLPKPAPVTVPEVLRRATGPMDLGELAWWTGLRSPELVESLLAYLEAGEVIGAGDGPEPRWTVPDHPAAVAGGSVVVAHPGWGTPPTPLATVLSDRGTVGVRPGPDYDGAATVILTVNAPWMGGLACLRLTDEEARRLVRMLTEAATPVDGSRPAGTDPVPADTSA</sequence>
<organism evidence="1 2">
    <name type="scientific">Parafrankia irregularis</name>
    <dbReference type="NCBI Taxonomy" id="795642"/>
    <lineage>
        <taxon>Bacteria</taxon>
        <taxon>Bacillati</taxon>
        <taxon>Actinomycetota</taxon>
        <taxon>Actinomycetes</taxon>
        <taxon>Frankiales</taxon>
        <taxon>Frankiaceae</taxon>
        <taxon>Parafrankia</taxon>
    </lineage>
</organism>
<accession>A0A0S4QZ01</accession>
<evidence type="ECO:0000313" key="2">
    <source>
        <dbReference type="Proteomes" id="UP000198802"/>
    </source>
</evidence>
<evidence type="ECO:0000313" key="1">
    <source>
        <dbReference type="EMBL" id="CUU60881.1"/>
    </source>
</evidence>
<keyword evidence="2" id="KW-1185">Reference proteome</keyword>
<proteinExistence type="predicted"/>